<evidence type="ECO:0000256" key="3">
    <source>
        <dbReference type="ARBA" id="ARBA00022741"/>
    </source>
</evidence>
<dbReference type="GO" id="GO:0140664">
    <property type="term" value="F:ATP-dependent DNA damage sensor activity"/>
    <property type="evidence" value="ECO:0007669"/>
    <property type="project" value="InterPro"/>
</dbReference>
<dbReference type="InterPro" id="IPR007696">
    <property type="entry name" value="DNA_mismatch_repair_MutS_core"/>
</dbReference>
<dbReference type="NCBIfam" id="NF003810">
    <property type="entry name" value="PRK05399.1"/>
    <property type="match status" value="1"/>
</dbReference>
<dbReference type="SUPFAM" id="SSF53150">
    <property type="entry name" value="DNA repair protein MutS, domain II"/>
    <property type="match status" value="1"/>
</dbReference>
<keyword evidence="7 9" id="KW-0234">DNA repair</keyword>
<dbReference type="Pfam" id="PF00488">
    <property type="entry name" value="MutS_V"/>
    <property type="match status" value="1"/>
</dbReference>
<name>A0A8J7Z161_9CYAN</name>
<dbReference type="PROSITE" id="PS00486">
    <property type="entry name" value="DNA_MISMATCH_REPAIR_2"/>
    <property type="match status" value="1"/>
</dbReference>
<evidence type="ECO:0000259" key="12">
    <source>
        <dbReference type="PROSITE" id="PS00486"/>
    </source>
</evidence>
<dbReference type="InterPro" id="IPR036678">
    <property type="entry name" value="MutS_con_dom_sf"/>
</dbReference>
<evidence type="ECO:0000256" key="7">
    <source>
        <dbReference type="ARBA" id="ARBA00023204"/>
    </source>
</evidence>
<dbReference type="NCBIfam" id="TIGR01070">
    <property type="entry name" value="mutS1"/>
    <property type="match status" value="1"/>
</dbReference>
<feature type="compositionally biased region" description="Low complexity" evidence="11">
    <location>
        <begin position="877"/>
        <end position="896"/>
    </location>
</feature>
<evidence type="ECO:0000256" key="10">
    <source>
        <dbReference type="RuleBase" id="RU003756"/>
    </source>
</evidence>
<dbReference type="GO" id="GO:0005524">
    <property type="term" value="F:ATP binding"/>
    <property type="evidence" value="ECO:0007669"/>
    <property type="project" value="UniProtKB-UniRule"/>
</dbReference>
<comment type="function">
    <text evidence="8 9">This protein is involved in the repair of mismatches in DNA. It is possible that it carries out the mismatch recognition step. This protein has a weak ATPase activity.</text>
</comment>
<feature type="domain" description="DNA mismatch repair proteins mutS family" evidence="12">
    <location>
        <begin position="753"/>
        <end position="769"/>
    </location>
</feature>
<dbReference type="InterPro" id="IPR036187">
    <property type="entry name" value="DNA_mismatch_repair_MutS_sf"/>
</dbReference>
<dbReference type="HAMAP" id="MF_00096">
    <property type="entry name" value="MutS"/>
    <property type="match status" value="1"/>
</dbReference>
<dbReference type="Gene3D" id="3.40.1170.10">
    <property type="entry name" value="DNA repair protein MutS, domain I"/>
    <property type="match status" value="1"/>
</dbReference>
<dbReference type="SUPFAM" id="SSF48334">
    <property type="entry name" value="DNA repair protein MutS, domain III"/>
    <property type="match status" value="1"/>
</dbReference>
<evidence type="ECO:0000256" key="4">
    <source>
        <dbReference type="ARBA" id="ARBA00022763"/>
    </source>
</evidence>
<dbReference type="CDD" id="cd03284">
    <property type="entry name" value="ABC_MutS1"/>
    <property type="match status" value="1"/>
</dbReference>
<organism evidence="13 14">
    <name type="scientific">Myxacorys almedinensis A</name>
    <dbReference type="NCBI Taxonomy" id="2690445"/>
    <lineage>
        <taxon>Bacteria</taxon>
        <taxon>Bacillati</taxon>
        <taxon>Cyanobacteriota</taxon>
        <taxon>Cyanophyceae</taxon>
        <taxon>Leptolyngbyales</taxon>
        <taxon>Leptolyngbyaceae</taxon>
        <taxon>Myxacorys</taxon>
        <taxon>Myxacorys almedinensis</taxon>
    </lineage>
</organism>
<gene>
    <name evidence="9 13" type="primary">mutS</name>
    <name evidence="13" type="ORF">GS601_14050</name>
</gene>
<evidence type="ECO:0000256" key="11">
    <source>
        <dbReference type="SAM" id="MobiDB-lite"/>
    </source>
</evidence>
<feature type="region of interest" description="Disordered" evidence="11">
    <location>
        <begin position="869"/>
        <end position="896"/>
    </location>
</feature>
<dbReference type="PANTHER" id="PTHR11361">
    <property type="entry name" value="DNA MISMATCH REPAIR PROTEIN MUTS FAMILY MEMBER"/>
    <property type="match status" value="1"/>
</dbReference>
<dbReference type="Gene3D" id="3.30.420.110">
    <property type="entry name" value="MutS, connector domain"/>
    <property type="match status" value="1"/>
</dbReference>
<dbReference type="InterPro" id="IPR027417">
    <property type="entry name" value="P-loop_NTPase"/>
</dbReference>
<dbReference type="SUPFAM" id="SSF52540">
    <property type="entry name" value="P-loop containing nucleoside triphosphate hydrolases"/>
    <property type="match status" value="1"/>
</dbReference>
<comment type="similarity">
    <text evidence="1 9 10">Belongs to the DNA mismatch repair MutS family.</text>
</comment>
<proteinExistence type="inferred from homology"/>
<dbReference type="InterPro" id="IPR017261">
    <property type="entry name" value="DNA_mismatch_repair_MutS/MSH"/>
</dbReference>
<keyword evidence="6 9" id="KW-0238">DNA-binding</keyword>
<dbReference type="InterPro" id="IPR007860">
    <property type="entry name" value="DNA_mmatch_repair_MutS_con_dom"/>
</dbReference>
<accession>A0A8J7Z161</accession>
<dbReference type="Gene3D" id="1.10.1420.10">
    <property type="match status" value="2"/>
</dbReference>
<dbReference type="GO" id="GO:0006298">
    <property type="term" value="P:mismatch repair"/>
    <property type="evidence" value="ECO:0007669"/>
    <property type="project" value="UniProtKB-UniRule"/>
</dbReference>
<dbReference type="FunFam" id="1.10.1420.10:FF:000001">
    <property type="entry name" value="DNA mismatch repair protein MutS"/>
    <property type="match status" value="1"/>
</dbReference>
<dbReference type="GO" id="GO:0005829">
    <property type="term" value="C:cytosol"/>
    <property type="evidence" value="ECO:0007669"/>
    <property type="project" value="TreeGrafter"/>
</dbReference>
<dbReference type="RefSeq" id="WP_162423921.1">
    <property type="nucleotide sequence ID" value="NZ_WVIE01000015.1"/>
</dbReference>
<reference evidence="13" key="1">
    <citation type="submission" date="2019-12" db="EMBL/GenBank/DDBJ databases">
        <title>High-Quality draft genome sequences of three cyanobacteria isolated from the limestone walls of the Old Cathedral of Coimbra.</title>
        <authorList>
            <person name="Tiago I."/>
            <person name="Soares F."/>
            <person name="Portugal A."/>
        </authorList>
    </citation>
    <scope>NUCLEOTIDE SEQUENCE</scope>
    <source>
        <strain evidence="13">A</strain>
    </source>
</reference>
<dbReference type="Pfam" id="PF05192">
    <property type="entry name" value="MutS_III"/>
    <property type="match status" value="1"/>
</dbReference>
<dbReference type="InterPro" id="IPR007695">
    <property type="entry name" value="DNA_mismatch_repair_MutS-lik_N"/>
</dbReference>
<dbReference type="PANTHER" id="PTHR11361:SF34">
    <property type="entry name" value="DNA MISMATCH REPAIR PROTEIN MSH1, MITOCHONDRIAL"/>
    <property type="match status" value="1"/>
</dbReference>
<keyword evidence="4 9" id="KW-0227">DNA damage</keyword>
<evidence type="ECO:0000256" key="5">
    <source>
        <dbReference type="ARBA" id="ARBA00022840"/>
    </source>
</evidence>
<dbReference type="GO" id="GO:0003684">
    <property type="term" value="F:damaged DNA binding"/>
    <property type="evidence" value="ECO:0007669"/>
    <property type="project" value="UniProtKB-UniRule"/>
</dbReference>
<sequence length="896" mass="99285">MTVSPPEPNSTHGVPDRLIKHAVRYADHQLVNRNDLTPMMRHYADVKDQYPHAILLYRVGDFYETFFQDAIVISRELEIVLTSKDGGKDVGRVPLSGIPHHALDRYSAQLVEKGYAIAVCDQVEDPAEAQGLVRREITRVITPGTILEEGMLNARRNNFLVAVVIAGTHWGLAYADISTGEFLTTQSSGLDALNHEITRLQPAEILCPTNAPDLGRLLRPGETSKQLPDCLPTQFCYTLRSQSPFSQVEARQRLLQRFRVRSLEGMGCEHLPLAVRAAGGLLEYLESTSERTVLDRKKHITPQQVPLQPVCTYTLTEYLTLDNQTRRNLEITQTVRDGTFHGSLLWALDETITPMGSRALRRWLLQPLLNISEIQARQETIKELVENGILRDDLQRLLRQIYDLERLAGRAGSGTASPRDLVSLADSVSRLPDLSRLVATARSPYLKALQNVPPVLEHLGTRLHAHLVERPPLAIKDGGLIRPDIVPQLDAMRQQATADEKWLADLEVLERDRTGLSTLKVGYSKTFGYFISISRSKADQVPPEYERKQTLTNEERFITAELKERESRILNARKELGAMEYEVFVSLRTEVGEQAELIRSVAHAVAAADALAGLAKVAVYQGYCCPDMVAGRDIAIGEGRHPVVEQSLPAGFFVPNSTQLGKSDHDIAPSHPDLIVLTGPNASGKSCYLRQIGLIQLMAQMGSFVPAEHARLGICDRIFTRVGAVDDLATGQSTFMVEMNETANILNHATARSLVLLDEIGRGTATFDGLSIAWAVAEHLASEVRARTVFATHYHELNELASLLPNVENFQVTVKEMPDQIIFLHKVQPGGADRSYGIEAGRLAGLPPSVIDRARQVMHQIEKHSKIAIGLGKGKPSDPTTPQPDSDLTTQLDIFR</sequence>
<dbReference type="SUPFAM" id="SSF55271">
    <property type="entry name" value="DNA repair protein MutS, domain I"/>
    <property type="match status" value="1"/>
</dbReference>
<dbReference type="Pfam" id="PF05190">
    <property type="entry name" value="MutS_IV"/>
    <property type="match status" value="1"/>
</dbReference>
<dbReference type="InterPro" id="IPR000432">
    <property type="entry name" value="DNA_mismatch_repair_MutS_C"/>
</dbReference>
<feature type="binding site" evidence="9">
    <location>
        <begin position="679"/>
        <end position="686"/>
    </location>
    <ligand>
        <name>ATP</name>
        <dbReference type="ChEBI" id="CHEBI:30616"/>
    </ligand>
</feature>
<protein>
    <recommendedName>
        <fullName evidence="2 9">DNA mismatch repair protein MutS</fullName>
    </recommendedName>
</protein>
<dbReference type="AlphaFoldDB" id="A0A8J7Z161"/>
<dbReference type="GO" id="GO:0030983">
    <property type="term" value="F:mismatched DNA binding"/>
    <property type="evidence" value="ECO:0007669"/>
    <property type="project" value="InterPro"/>
</dbReference>
<dbReference type="EMBL" id="WVIE01000015">
    <property type="protein sequence ID" value="NDJ18402.1"/>
    <property type="molecule type" value="Genomic_DNA"/>
</dbReference>
<dbReference type="InterPro" id="IPR007861">
    <property type="entry name" value="DNA_mismatch_repair_MutS_clamp"/>
</dbReference>
<comment type="caution">
    <text evidence="13">The sequence shown here is derived from an EMBL/GenBank/DDBJ whole genome shotgun (WGS) entry which is preliminary data.</text>
</comment>
<dbReference type="Proteomes" id="UP000646053">
    <property type="component" value="Unassembled WGS sequence"/>
</dbReference>
<dbReference type="Pfam" id="PF05188">
    <property type="entry name" value="MutS_II"/>
    <property type="match status" value="1"/>
</dbReference>
<dbReference type="InterPro" id="IPR005748">
    <property type="entry name" value="DNA_mismatch_repair_MutS"/>
</dbReference>
<keyword evidence="5 9" id="KW-0067">ATP-binding</keyword>
<keyword evidence="14" id="KW-1185">Reference proteome</keyword>
<evidence type="ECO:0000313" key="13">
    <source>
        <dbReference type="EMBL" id="NDJ18402.1"/>
    </source>
</evidence>
<dbReference type="InterPro" id="IPR045076">
    <property type="entry name" value="MutS"/>
</dbReference>
<dbReference type="FunFam" id="3.40.50.300:FF:000870">
    <property type="entry name" value="MutS protein homolog 4"/>
    <property type="match status" value="1"/>
</dbReference>
<dbReference type="PIRSF" id="PIRSF037677">
    <property type="entry name" value="DNA_mis_repair_Msh6"/>
    <property type="match status" value="1"/>
</dbReference>
<evidence type="ECO:0000256" key="6">
    <source>
        <dbReference type="ARBA" id="ARBA00023125"/>
    </source>
</evidence>
<evidence type="ECO:0000256" key="9">
    <source>
        <dbReference type="HAMAP-Rule" id="MF_00096"/>
    </source>
</evidence>
<dbReference type="InterPro" id="IPR016151">
    <property type="entry name" value="DNA_mismatch_repair_MutS_N"/>
</dbReference>
<dbReference type="SMART" id="SM00534">
    <property type="entry name" value="MUTSac"/>
    <property type="match status" value="1"/>
</dbReference>
<evidence type="ECO:0000256" key="1">
    <source>
        <dbReference type="ARBA" id="ARBA00006271"/>
    </source>
</evidence>
<dbReference type="SMART" id="SM00533">
    <property type="entry name" value="MUTSd"/>
    <property type="match status" value="1"/>
</dbReference>
<evidence type="ECO:0000256" key="2">
    <source>
        <dbReference type="ARBA" id="ARBA00021982"/>
    </source>
</evidence>
<keyword evidence="3 9" id="KW-0547">Nucleotide-binding</keyword>
<evidence type="ECO:0000313" key="14">
    <source>
        <dbReference type="Proteomes" id="UP000646053"/>
    </source>
</evidence>
<dbReference type="Gene3D" id="3.40.50.300">
    <property type="entry name" value="P-loop containing nucleotide triphosphate hydrolases"/>
    <property type="match status" value="1"/>
</dbReference>
<evidence type="ECO:0000256" key="8">
    <source>
        <dbReference type="ARBA" id="ARBA00024647"/>
    </source>
</evidence>
<dbReference type="Pfam" id="PF01624">
    <property type="entry name" value="MutS_I"/>
    <property type="match status" value="1"/>
</dbReference>